<evidence type="ECO:0000256" key="14">
    <source>
        <dbReference type="ARBA" id="ARBA00022989"/>
    </source>
</evidence>
<keyword evidence="16 20" id="KW-0472">Membrane</keyword>
<evidence type="ECO:0000256" key="11">
    <source>
        <dbReference type="ARBA" id="ARBA00022750"/>
    </source>
</evidence>
<comment type="similarity">
    <text evidence="2">Belongs to the peptidase A31 family.</text>
</comment>
<evidence type="ECO:0000256" key="1">
    <source>
        <dbReference type="ARBA" id="ARBA00004651"/>
    </source>
</evidence>
<dbReference type="GO" id="GO:0020037">
    <property type="term" value="F:heme binding"/>
    <property type="evidence" value="ECO:0007669"/>
    <property type="project" value="TreeGrafter"/>
</dbReference>
<dbReference type="GO" id="GO:0008047">
    <property type="term" value="F:enzyme activator activity"/>
    <property type="evidence" value="ECO:0007669"/>
    <property type="project" value="InterPro"/>
</dbReference>
<dbReference type="GO" id="GO:0009055">
    <property type="term" value="F:electron transfer activity"/>
    <property type="evidence" value="ECO:0007669"/>
    <property type="project" value="InterPro"/>
</dbReference>
<dbReference type="InterPro" id="IPR000516">
    <property type="entry name" value="Ni-dep_Hydgase_cyt-B"/>
</dbReference>
<dbReference type="PANTHER" id="PTHR30485:SF0">
    <property type="entry name" value="NI_FE-HYDROGENASE 1 B-TYPE CYTOCHROME SUBUNIT-RELATED"/>
    <property type="match status" value="1"/>
</dbReference>
<evidence type="ECO:0000256" key="5">
    <source>
        <dbReference type="ARBA" id="ARBA00022475"/>
    </source>
</evidence>
<dbReference type="NCBIfam" id="NF007551">
    <property type="entry name" value="PRK10171.1"/>
    <property type="match status" value="1"/>
</dbReference>
<evidence type="ECO:0000259" key="21">
    <source>
        <dbReference type="Pfam" id="PF01292"/>
    </source>
</evidence>
<dbReference type="NCBIfam" id="TIGR00140">
    <property type="entry name" value="hupD"/>
    <property type="match status" value="1"/>
</dbReference>
<keyword evidence="9 20" id="KW-0812">Transmembrane</keyword>
<sequence length="441" mass="49706">MTGKQSPRVGEARDTVVSHYVFEAPVRLWHWLTVACMLVLMVTGYFIGRPLPSVSGEATYLFYMGYIRLIHFAAAMIFTVLLLGRIYWACVGNRYSRELFIVPVWRRSWWQGAFSVVRWYLFLEKKPGSDIGHNPVAQAAMFGYFLLSVFMILTGFALFGEHSQYAIFAPFRYVVEFFYWTGGNSIDIHSWHRLGMWLIAAFIVGHVYLAIREDIMSDDTVISTMINGYRSHKIPQTARQGDLMNAQRVVVMGLGNLLWADEGFGIRVAERLYARYHWPEEVDIVDGGTQGLNLLGYVEQASHLLLLDAIDYGLAPGSLRTYAGEKIPAYLSAKKMSLHQNSFSEVLALADIRGHLPCHIALVGLQPALLDDYGGSLTEIARAQLPAAEQAALEQLAAWGIVPQANEAARCLNYECLSMENYEGVHIRQYQTRLEGKRSGE</sequence>
<dbReference type="NCBIfam" id="NF007616">
    <property type="entry name" value="PRK10264.1"/>
    <property type="match status" value="1"/>
</dbReference>
<evidence type="ECO:0000256" key="2">
    <source>
        <dbReference type="ARBA" id="ARBA00006814"/>
    </source>
</evidence>
<keyword evidence="11" id="KW-0064">Aspartyl protease</keyword>
<dbReference type="NCBIfam" id="TIGR02125">
    <property type="entry name" value="CytB-hydogenase"/>
    <property type="match status" value="1"/>
</dbReference>
<feature type="binding site" evidence="19">
    <location>
        <position position="308"/>
    </location>
    <ligand>
        <name>Ni(2+)</name>
        <dbReference type="ChEBI" id="CHEBI:49786"/>
    </ligand>
</feature>
<evidence type="ECO:0000313" key="23">
    <source>
        <dbReference type="Proteomes" id="UP000254633"/>
    </source>
</evidence>
<dbReference type="GO" id="GO:0022904">
    <property type="term" value="P:respiratory electron transport chain"/>
    <property type="evidence" value="ECO:0007669"/>
    <property type="project" value="InterPro"/>
</dbReference>
<feature type="transmembrane region" description="Helical" evidence="20">
    <location>
        <begin position="194"/>
        <end position="211"/>
    </location>
</feature>
<evidence type="ECO:0000256" key="7">
    <source>
        <dbReference type="ARBA" id="ARBA00022617"/>
    </source>
</evidence>
<keyword evidence="8" id="KW-0645">Protease</keyword>
<dbReference type="EMBL" id="UGXH01000003">
    <property type="protein sequence ID" value="SUG56039.1"/>
    <property type="molecule type" value="Genomic_DNA"/>
</dbReference>
<gene>
    <name evidence="22" type="primary">hyaC_2</name>
    <name evidence="22" type="ORF">NCTC10060_03197</name>
</gene>
<dbReference type="InterPro" id="IPR011577">
    <property type="entry name" value="Cyt_b561_bac/Ni-Hgenase"/>
</dbReference>
<keyword evidence="4" id="KW-0813">Transport</keyword>
<dbReference type="GO" id="GO:0005886">
    <property type="term" value="C:plasma membrane"/>
    <property type="evidence" value="ECO:0007669"/>
    <property type="project" value="UniProtKB-SubCell"/>
</dbReference>
<keyword evidence="10 19" id="KW-0479">Metal-binding</keyword>
<evidence type="ECO:0000256" key="16">
    <source>
        <dbReference type="ARBA" id="ARBA00023136"/>
    </source>
</evidence>
<evidence type="ECO:0000256" key="20">
    <source>
        <dbReference type="SAM" id="Phobius"/>
    </source>
</evidence>
<comment type="function">
    <text evidence="17">Probable b-type cytochrome.</text>
</comment>
<keyword evidence="7" id="KW-0349">Heme</keyword>
<keyword evidence="15" id="KW-0408">Iron</keyword>
<dbReference type="PRINTS" id="PR00161">
    <property type="entry name" value="NIHGNASECYTB"/>
</dbReference>
<comment type="similarity">
    <text evidence="3">Belongs to the HupC/HyaC/HydC family.</text>
</comment>
<evidence type="ECO:0000256" key="12">
    <source>
        <dbReference type="ARBA" id="ARBA00022801"/>
    </source>
</evidence>
<dbReference type="InterPro" id="IPR051542">
    <property type="entry name" value="Hydrogenase_cytochrome"/>
</dbReference>
<dbReference type="GO" id="GO:0005506">
    <property type="term" value="F:iron ion binding"/>
    <property type="evidence" value="ECO:0007669"/>
    <property type="project" value="InterPro"/>
</dbReference>
<keyword evidence="6 19" id="KW-0533">Nickel</keyword>
<dbReference type="InterPro" id="IPR023430">
    <property type="entry name" value="Pept_HybD-like_dom_sf"/>
</dbReference>
<dbReference type="FunFam" id="3.40.50.1450:FF:000002">
    <property type="entry name" value="Hydrogenase 1 maturation protease"/>
    <property type="match status" value="1"/>
</dbReference>
<keyword evidence="14 20" id="KW-1133">Transmembrane helix</keyword>
<dbReference type="PANTHER" id="PTHR30485">
    <property type="entry name" value="NI/FE-HYDROGENASE 1 B-TYPE CYTOCHROME SUBUNIT"/>
    <property type="match status" value="1"/>
</dbReference>
<feature type="binding site" evidence="19">
    <location>
        <position position="262"/>
    </location>
    <ligand>
        <name>Ni(2+)</name>
        <dbReference type="ChEBI" id="CHEBI:49786"/>
    </ligand>
</feature>
<dbReference type="InterPro" id="IPR000671">
    <property type="entry name" value="Peptidase_A31"/>
</dbReference>
<protein>
    <recommendedName>
        <fullName evidence="18">Probable Ni/Fe-hydrogenase 1 B-type cytochrome subunit</fullName>
    </recommendedName>
</protein>
<name>A0A379U2Q4_SALDZ</name>
<proteinExistence type="inferred from homology"/>
<evidence type="ECO:0000256" key="19">
    <source>
        <dbReference type="PIRSR" id="PIRSR604419-1"/>
    </source>
</evidence>
<dbReference type="GO" id="GO:0004190">
    <property type="term" value="F:aspartic-type endopeptidase activity"/>
    <property type="evidence" value="ECO:0007669"/>
    <property type="project" value="UniProtKB-KW"/>
</dbReference>
<dbReference type="PROSITE" id="PS00883">
    <property type="entry name" value="NI_HGENASE_CYTB_2"/>
    <property type="match status" value="1"/>
</dbReference>
<evidence type="ECO:0000256" key="13">
    <source>
        <dbReference type="ARBA" id="ARBA00022982"/>
    </source>
</evidence>
<dbReference type="AlphaFoldDB" id="A0A379U2Q4"/>
<dbReference type="NCBIfam" id="TIGR00072">
    <property type="entry name" value="hydrog_prot"/>
    <property type="match status" value="1"/>
</dbReference>
<dbReference type="Pfam" id="PF01750">
    <property type="entry name" value="HycI"/>
    <property type="match status" value="1"/>
</dbReference>
<dbReference type="InterPro" id="IPR016174">
    <property type="entry name" value="Di-haem_cyt_TM"/>
</dbReference>
<dbReference type="InterPro" id="IPR004419">
    <property type="entry name" value="Pept_A31_hyd_express"/>
</dbReference>
<dbReference type="SUPFAM" id="SSF81342">
    <property type="entry name" value="Transmembrane di-heme cytochromes"/>
    <property type="match status" value="1"/>
</dbReference>
<dbReference type="Proteomes" id="UP000254633">
    <property type="component" value="Unassembled WGS sequence"/>
</dbReference>
<evidence type="ECO:0000256" key="8">
    <source>
        <dbReference type="ARBA" id="ARBA00022670"/>
    </source>
</evidence>
<feature type="transmembrane region" description="Helical" evidence="20">
    <location>
        <begin position="135"/>
        <end position="159"/>
    </location>
</feature>
<keyword evidence="12" id="KW-0378">Hydrolase</keyword>
<keyword evidence="13" id="KW-0249">Electron transport</keyword>
<keyword evidence="5" id="KW-1003">Cell membrane</keyword>
<evidence type="ECO:0000256" key="18">
    <source>
        <dbReference type="ARBA" id="ARBA00069182"/>
    </source>
</evidence>
<dbReference type="GO" id="GO:0016485">
    <property type="term" value="P:protein processing"/>
    <property type="evidence" value="ECO:0007669"/>
    <property type="project" value="InterPro"/>
</dbReference>
<evidence type="ECO:0000256" key="15">
    <source>
        <dbReference type="ARBA" id="ARBA00023004"/>
    </source>
</evidence>
<feature type="domain" description="Cytochrome b561 bacterial/Ni-hydrogenase" evidence="21">
    <location>
        <begin position="22"/>
        <end position="228"/>
    </location>
</feature>
<evidence type="ECO:0000313" key="22">
    <source>
        <dbReference type="EMBL" id="SUG56039.1"/>
    </source>
</evidence>
<dbReference type="CDD" id="cd06062">
    <property type="entry name" value="H2MP_MemB-H2up"/>
    <property type="match status" value="1"/>
</dbReference>
<evidence type="ECO:0000256" key="3">
    <source>
        <dbReference type="ARBA" id="ARBA00008622"/>
    </source>
</evidence>
<feature type="transmembrane region" description="Helical" evidence="20">
    <location>
        <begin position="28"/>
        <end position="48"/>
    </location>
</feature>
<dbReference type="Gene3D" id="3.40.50.1450">
    <property type="entry name" value="HybD-like"/>
    <property type="match status" value="1"/>
</dbReference>
<reference evidence="22 23" key="1">
    <citation type="submission" date="2018-06" db="EMBL/GenBank/DDBJ databases">
        <authorList>
            <consortium name="Pathogen Informatics"/>
            <person name="Doyle S."/>
        </authorList>
    </citation>
    <scope>NUCLEOTIDE SEQUENCE [LARGE SCALE GENOMIC DNA]</scope>
    <source>
        <strain evidence="22 23">NCTC10060</strain>
    </source>
</reference>
<evidence type="ECO:0000256" key="9">
    <source>
        <dbReference type="ARBA" id="ARBA00022692"/>
    </source>
</evidence>
<evidence type="ECO:0000256" key="10">
    <source>
        <dbReference type="ARBA" id="ARBA00022723"/>
    </source>
</evidence>
<feature type="binding site" evidence="19">
    <location>
        <position position="339"/>
    </location>
    <ligand>
        <name>Ni(2+)</name>
        <dbReference type="ChEBI" id="CHEBI:49786"/>
    </ligand>
</feature>
<feature type="transmembrane region" description="Helical" evidence="20">
    <location>
        <begin position="69"/>
        <end position="88"/>
    </location>
</feature>
<dbReference type="Pfam" id="PF01292">
    <property type="entry name" value="Ni_hydr_CYTB"/>
    <property type="match status" value="1"/>
</dbReference>
<organism evidence="22 23">
    <name type="scientific">Salmonella diarizonae</name>
    <dbReference type="NCBI Taxonomy" id="59204"/>
    <lineage>
        <taxon>Bacteria</taxon>
        <taxon>Pseudomonadati</taxon>
        <taxon>Pseudomonadota</taxon>
        <taxon>Gammaproteobacteria</taxon>
        <taxon>Enterobacterales</taxon>
        <taxon>Enterobacteriaceae</taxon>
        <taxon>Salmonella</taxon>
    </lineage>
</organism>
<dbReference type="FunFam" id="1.20.950.20:FF:000003">
    <property type="entry name" value="Ni/Fe-hydrogenase 1 b-type cytochrome subunit"/>
    <property type="match status" value="1"/>
</dbReference>
<evidence type="ECO:0000256" key="4">
    <source>
        <dbReference type="ARBA" id="ARBA00022448"/>
    </source>
</evidence>
<evidence type="ECO:0000256" key="6">
    <source>
        <dbReference type="ARBA" id="ARBA00022596"/>
    </source>
</evidence>
<dbReference type="Gene3D" id="1.20.950.20">
    <property type="entry name" value="Transmembrane di-heme cytochromes, Chain C"/>
    <property type="match status" value="1"/>
</dbReference>
<evidence type="ECO:0000256" key="17">
    <source>
        <dbReference type="ARBA" id="ARBA00056801"/>
    </source>
</evidence>
<comment type="subcellular location">
    <subcellularLocation>
        <location evidence="1">Cell membrane</location>
        <topology evidence="1">Multi-pass membrane protein</topology>
    </subcellularLocation>
</comment>
<dbReference type="SUPFAM" id="SSF53163">
    <property type="entry name" value="HybD-like"/>
    <property type="match status" value="1"/>
</dbReference>
<accession>A0A379U2Q4</accession>